<keyword evidence="3" id="KW-1185">Reference proteome</keyword>
<organism evidence="2 3">
    <name type="scientific">Myotis davidii</name>
    <name type="common">David's myotis</name>
    <dbReference type="NCBI Taxonomy" id="225400"/>
    <lineage>
        <taxon>Eukaryota</taxon>
        <taxon>Metazoa</taxon>
        <taxon>Chordata</taxon>
        <taxon>Craniata</taxon>
        <taxon>Vertebrata</taxon>
        <taxon>Euteleostomi</taxon>
        <taxon>Mammalia</taxon>
        <taxon>Eutheria</taxon>
        <taxon>Laurasiatheria</taxon>
        <taxon>Chiroptera</taxon>
        <taxon>Yangochiroptera</taxon>
        <taxon>Vespertilionidae</taxon>
        <taxon>Myotis</taxon>
    </lineage>
</organism>
<dbReference type="EMBL" id="KB106264">
    <property type="protein sequence ID" value="ELK31410.1"/>
    <property type="molecule type" value="Genomic_DNA"/>
</dbReference>
<proteinExistence type="predicted"/>
<sequence length="102" mass="11450">MNRLPQHIQKIPQLRPNKQKRDVRAELPPLSLLFFPPLPGRVWVDAGRLPDREAEPLYPSPVKPGETVQTSLEGVRAEAATQAPGRSRKASRRPAPSVRFLD</sequence>
<name>L5LZF6_MYODS</name>
<evidence type="ECO:0000313" key="2">
    <source>
        <dbReference type="EMBL" id="ELK31410.1"/>
    </source>
</evidence>
<feature type="region of interest" description="Disordered" evidence="1">
    <location>
        <begin position="53"/>
        <end position="102"/>
    </location>
</feature>
<feature type="compositionally biased region" description="Low complexity" evidence="1">
    <location>
        <begin position="93"/>
        <end position="102"/>
    </location>
</feature>
<feature type="region of interest" description="Disordered" evidence="1">
    <location>
        <begin position="1"/>
        <end position="23"/>
    </location>
</feature>
<evidence type="ECO:0000256" key="1">
    <source>
        <dbReference type="SAM" id="MobiDB-lite"/>
    </source>
</evidence>
<dbReference type="AlphaFoldDB" id="L5LZF6"/>
<gene>
    <name evidence="2" type="ORF">MDA_GLEAN10022634</name>
</gene>
<protein>
    <submittedName>
        <fullName evidence="2">Uncharacterized protein</fullName>
    </submittedName>
</protein>
<dbReference type="Proteomes" id="UP000010556">
    <property type="component" value="Unassembled WGS sequence"/>
</dbReference>
<evidence type="ECO:0000313" key="3">
    <source>
        <dbReference type="Proteomes" id="UP000010556"/>
    </source>
</evidence>
<accession>L5LZF6</accession>
<reference evidence="3" key="1">
    <citation type="journal article" date="2013" name="Science">
        <title>Comparative analysis of bat genomes provides insight into the evolution of flight and immunity.</title>
        <authorList>
            <person name="Zhang G."/>
            <person name="Cowled C."/>
            <person name="Shi Z."/>
            <person name="Huang Z."/>
            <person name="Bishop-Lilly K.A."/>
            <person name="Fang X."/>
            <person name="Wynne J.W."/>
            <person name="Xiong Z."/>
            <person name="Baker M.L."/>
            <person name="Zhao W."/>
            <person name="Tachedjian M."/>
            <person name="Zhu Y."/>
            <person name="Zhou P."/>
            <person name="Jiang X."/>
            <person name="Ng J."/>
            <person name="Yang L."/>
            <person name="Wu L."/>
            <person name="Xiao J."/>
            <person name="Feng Y."/>
            <person name="Chen Y."/>
            <person name="Sun X."/>
            <person name="Zhang Y."/>
            <person name="Marsh G.A."/>
            <person name="Crameri G."/>
            <person name="Broder C.C."/>
            <person name="Frey K.G."/>
            <person name="Wang L.F."/>
            <person name="Wang J."/>
        </authorList>
    </citation>
    <scope>NUCLEOTIDE SEQUENCE [LARGE SCALE GENOMIC DNA]</scope>
</reference>